<dbReference type="RefSeq" id="WP_187534084.1">
    <property type="nucleotide sequence ID" value="NZ_CBCSHU010000017.1"/>
</dbReference>
<evidence type="ECO:0000313" key="6">
    <source>
        <dbReference type="EMBL" id="QNN60964.1"/>
    </source>
</evidence>
<sequence length="287" mass="32980">MDNKLQTFIKVYELKSYTQAAETLHLTQPAVSQQIKKLETQFDCKLVNTNGGKMEFTEYADILYQYAKANAQQIDTLHQNIALKKQKVSFGMTLSIADYYFPDELGSFLVESSHESEIVIGNTEELLELMKIGQLDAALIEGSYDRKCFDGIAYRQEPFIAVTSAKEQLDKEPIDLQDLFNRSLLIREEGSGTRKILEDWLFLENESVNSFKHIVEVANFVAIKNMLLNDNCISFMYEGVARQEIKSGKLRKMEIESFNLQRSFHFVTPKNQHHPLIDVLKSKCIKL</sequence>
<dbReference type="SUPFAM" id="SSF46785">
    <property type="entry name" value="Winged helix' DNA-binding domain"/>
    <property type="match status" value="1"/>
</dbReference>
<dbReference type="PANTHER" id="PTHR30126">
    <property type="entry name" value="HTH-TYPE TRANSCRIPTIONAL REGULATOR"/>
    <property type="match status" value="1"/>
</dbReference>
<dbReference type="EMBL" id="CP060715">
    <property type="protein sequence ID" value="QNN60964.1"/>
    <property type="molecule type" value="Genomic_DNA"/>
</dbReference>
<evidence type="ECO:0000313" key="7">
    <source>
        <dbReference type="Proteomes" id="UP000515928"/>
    </source>
</evidence>
<organism evidence="6 7">
    <name type="scientific">Erysipelothrix inopinata</name>
    <dbReference type="NCBI Taxonomy" id="225084"/>
    <lineage>
        <taxon>Bacteria</taxon>
        <taxon>Bacillati</taxon>
        <taxon>Bacillota</taxon>
        <taxon>Erysipelotrichia</taxon>
        <taxon>Erysipelotrichales</taxon>
        <taxon>Erysipelotrichaceae</taxon>
        <taxon>Erysipelothrix</taxon>
    </lineage>
</organism>
<dbReference type="Pfam" id="PF00126">
    <property type="entry name" value="HTH_1"/>
    <property type="match status" value="1"/>
</dbReference>
<keyword evidence="4" id="KW-0804">Transcription</keyword>
<dbReference type="InterPro" id="IPR005119">
    <property type="entry name" value="LysR_subst-bd"/>
</dbReference>
<dbReference type="PROSITE" id="PS50931">
    <property type="entry name" value="HTH_LYSR"/>
    <property type="match status" value="1"/>
</dbReference>
<dbReference type="Pfam" id="PF03466">
    <property type="entry name" value="LysR_substrate"/>
    <property type="match status" value="1"/>
</dbReference>
<accession>A0A7G9RZD9</accession>
<protein>
    <submittedName>
        <fullName evidence="6">LysR family transcriptional regulator</fullName>
    </submittedName>
</protein>
<comment type="similarity">
    <text evidence="1">Belongs to the LysR transcriptional regulatory family.</text>
</comment>
<name>A0A7G9RZD9_9FIRM</name>
<proteinExistence type="inferred from homology"/>
<evidence type="ECO:0000256" key="1">
    <source>
        <dbReference type="ARBA" id="ARBA00009437"/>
    </source>
</evidence>
<reference evidence="6 7" key="1">
    <citation type="submission" date="2020-08" db="EMBL/GenBank/DDBJ databases">
        <title>Genome sequence of Erysipelothrix inopinata DSM 15511T.</title>
        <authorList>
            <person name="Hyun D.-W."/>
            <person name="Bae J.-W."/>
        </authorList>
    </citation>
    <scope>NUCLEOTIDE SEQUENCE [LARGE SCALE GENOMIC DNA]</scope>
    <source>
        <strain evidence="6 7">DSM 15511</strain>
    </source>
</reference>
<dbReference type="InterPro" id="IPR036390">
    <property type="entry name" value="WH_DNA-bd_sf"/>
</dbReference>
<dbReference type="KEGG" id="eio:H9L01_00920"/>
<dbReference type="Gene3D" id="3.40.190.10">
    <property type="entry name" value="Periplasmic binding protein-like II"/>
    <property type="match status" value="2"/>
</dbReference>
<feature type="domain" description="HTH lysR-type" evidence="5">
    <location>
        <begin position="1"/>
        <end position="57"/>
    </location>
</feature>
<dbReference type="AlphaFoldDB" id="A0A7G9RZD9"/>
<evidence type="ECO:0000256" key="2">
    <source>
        <dbReference type="ARBA" id="ARBA00023015"/>
    </source>
</evidence>
<dbReference type="GO" id="GO:0003700">
    <property type="term" value="F:DNA-binding transcription factor activity"/>
    <property type="evidence" value="ECO:0007669"/>
    <property type="project" value="InterPro"/>
</dbReference>
<keyword evidence="2" id="KW-0805">Transcription regulation</keyword>
<dbReference type="SUPFAM" id="SSF53850">
    <property type="entry name" value="Periplasmic binding protein-like II"/>
    <property type="match status" value="1"/>
</dbReference>
<dbReference type="Gene3D" id="1.10.10.10">
    <property type="entry name" value="Winged helix-like DNA-binding domain superfamily/Winged helix DNA-binding domain"/>
    <property type="match status" value="1"/>
</dbReference>
<dbReference type="InterPro" id="IPR036388">
    <property type="entry name" value="WH-like_DNA-bd_sf"/>
</dbReference>
<dbReference type="PRINTS" id="PR00039">
    <property type="entry name" value="HTHLYSR"/>
</dbReference>
<dbReference type="InterPro" id="IPR000847">
    <property type="entry name" value="LysR_HTH_N"/>
</dbReference>
<keyword evidence="7" id="KW-1185">Reference proteome</keyword>
<keyword evidence="3" id="KW-0238">DNA-binding</keyword>
<dbReference type="Proteomes" id="UP000515928">
    <property type="component" value="Chromosome"/>
</dbReference>
<evidence type="ECO:0000256" key="4">
    <source>
        <dbReference type="ARBA" id="ARBA00023163"/>
    </source>
</evidence>
<dbReference type="PANTHER" id="PTHR30126:SF64">
    <property type="entry name" value="HTH-TYPE TRANSCRIPTIONAL REGULATOR CITR"/>
    <property type="match status" value="1"/>
</dbReference>
<evidence type="ECO:0000259" key="5">
    <source>
        <dbReference type="PROSITE" id="PS50931"/>
    </source>
</evidence>
<evidence type="ECO:0000256" key="3">
    <source>
        <dbReference type="ARBA" id="ARBA00023125"/>
    </source>
</evidence>
<dbReference type="GO" id="GO:0000976">
    <property type="term" value="F:transcription cis-regulatory region binding"/>
    <property type="evidence" value="ECO:0007669"/>
    <property type="project" value="TreeGrafter"/>
</dbReference>
<gene>
    <name evidence="6" type="ORF">H9L01_00920</name>
</gene>